<evidence type="ECO:0000256" key="6">
    <source>
        <dbReference type="ARBA" id="ARBA00023136"/>
    </source>
</evidence>
<dbReference type="AlphaFoldDB" id="N6WDN4"/>
<evidence type="ECO:0000313" key="10">
    <source>
        <dbReference type="Proteomes" id="UP000013015"/>
    </source>
</evidence>
<dbReference type="GO" id="GO:0005886">
    <property type="term" value="C:plasma membrane"/>
    <property type="evidence" value="ECO:0007669"/>
    <property type="project" value="UniProtKB-SubCell"/>
</dbReference>
<keyword evidence="5 7" id="KW-1133">Transmembrane helix</keyword>
<dbReference type="PATRIC" id="fig|888050.3.peg.846"/>
<organism evidence="9 10">
    <name type="scientific">Schaalia cardiffensis F0333</name>
    <dbReference type="NCBI Taxonomy" id="888050"/>
    <lineage>
        <taxon>Bacteria</taxon>
        <taxon>Bacillati</taxon>
        <taxon>Actinomycetota</taxon>
        <taxon>Actinomycetes</taxon>
        <taxon>Actinomycetales</taxon>
        <taxon>Actinomycetaceae</taxon>
        <taxon>Schaalia</taxon>
    </lineage>
</organism>
<evidence type="ECO:0000259" key="8">
    <source>
        <dbReference type="Pfam" id="PF02308"/>
    </source>
</evidence>
<dbReference type="OrthoDB" id="9811198at2"/>
<dbReference type="PANTHER" id="PTHR33778">
    <property type="entry name" value="PROTEIN MGTC"/>
    <property type="match status" value="1"/>
</dbReference>
<evidence type="ECO:0000313" key="9">
    <source>
        <dbReference type="EMBL" id="ENO18324.1"/>
    </source>
</evidence>
<dbReference type="GO" id="GO:0016787">
    <property type="term" value="F:hydrolase activity"/>
    <property type="evidence" value="ECO:0007669"/>
    <property type="project" value="UniProtKB-KW"/>
</dbReference>
<dbReference type="PANTHER" id="PTHR33778:SF1">
    <property type="entry name" value="MAGNESIUM TRANSPORTER YHID-RELATED"/>
    <property type="match status" value="1"/>
</dbReference>
<evidence type="ECO:0000256" key="3">
    <source>
        <dbReference type="ARBA" id="ARBA00022475"/>
    </source>
</evidence>
<comment type="subcellular location">
    <subcellularLocation>
        <location evidence="1">Cell membrane</location>
        <topology evidence="1">Multi-pass membrane protein</topology>
    </subcellularLocation>
</comment>
<reference evidence="9 10" key="1">
    <citation type="submission" date="2013-03" db="EMBL/GenBank/DDBJ databases">
        <title>Reference genome for the Human Microbiome Project.</title>
        <authorList>
            <person name="Aqrawi P."/>
            <person name="Ayvaz T."/>
            <person name="Bess C."/>
            <person name="Blankenburg K."/>
            <person name="Coyle M."/>
            <person name="Deng J."/>
            <person name="Forbes L."/>
            <person name="Fowler G."/>
            <person name="Francisco L."/>
            <person name="Fu Q."/>
            <person name="Gibbs R."/>
            <person name="Gross S."/>
            <person name="Gubbala S."/>
            <person name="Hale W."/>
            <person name="Hemphill L."/>
            <person name="Highlander S."/>
            <person name="Hirani K."/>
            <person name="Jackson L."/>
            <person name="Jakkamsetti A."/>
            <person name="Javaid M."/>
            <person name="Jayaseelan J.C."/>
            <person name="Jiang H."/>
            <person name="Joshi V."/>
            <person name="Korchina V."/>
            <person name="Kovar C."/>
            <person name="Lara F."/>
            <person name="Lee S."/>
            <person name="Liu Y."/>
            <person name="Mata R."/>
            <person name="Mathew T."/>
            <person name="Munidasa M."/>
            <person name="Muzny D."/>
            <person name="Nazareth L."/>
            <person name="Ngo R."/>
            <person name="Nguyen L."/>
            <person name="Nguyen N."/>
            <person name="Okwuonu G."/>
            <person name="Ongeri F."/>
            <person name="Palculict T."/>
            <person name="Patil S."/>
            <person name="Petrosino J."/>
            <person name="Pham C."/>
            <person name="Pham P."/>
            <person name="Pu L.-L."/>
            <person name="Qin X."/>
            <person name="Qu J."/>
            <person name="Reid J."/>
            <person name="Ross M."/>
            <person name="Ruth R."/>
            <person name="Saada N."/>
            <person name="San Lucas F."/>
            <person name="Santibanez J."/>
            <person name="Shang Y."/>
            <person name="Simmons D."/>
            <person name="Song X.-Z."/>
            <person name="Tang L.-Y."/>
            <person name="Thornton R."/>
            <person name="Warren J."/>
            <person name="Weissenberger G."/>
            <person name="Wilczek-Boney K."/>
            <person name="Worley K."/>
            <person name="Youmans B."/>
            <person name="Zhang J."/>
            <person name="Zhang L."/>
            <person name="Zhao Z."/>
            <person name="Zhou C."/>
            <person name="Zhu D."/>
            <person name="Zhu Y."/>
        </authorList>
    </citation>
    <scope>NUCLEOTIDE SEQUENCE [LARGE SCALE GENOMIC DNA]</scope>
    <source>
        <strain evidence="9 10">F0333</strain>
    </source>
</reference>
<keyword evidence="6 7" id="KW-0472">Membrane</keyword>
<dbReference type="InterPro" id="IPR049177">
    <property type="entry name" value="MgtC_SapB_SrpB_YhiD_N"/>
</dbReference>
<evidence type="ECO:0000256" key="4">
    <source>
        <dbReference type="ARBA" id="ARBA00022692"/>
    </source>
</evidence>
<dbReference type="RefSeq" id="WP_005962713.1">
    <property type="nucleotide sequence ID" value="NZ_CP040505.1"/>
</dbReference>
<sequence length="233" mass="24748">MQLISNEALLFGAGALALTMVLSFFLGLERHFHLKDAGVKTHVLVGMGSCLFTLTSIYGFVVPETSTLTLDPSRLAAQIVSGIGFLGAGVIFVNNDTVKGLTTAATVWLSAAIGVACGAGLGVLAVITLVLHFLLIFAIGPLVEKIPSSHRNDRTVIEYESAKGVMRKILVVASEHGYAASVKSTESIQTENGAGMRVVLRFEGPYPQDALMKELAQIEGITAVDRVERAEFD</sequence>
<feature type="transmembrane region" description="Helical" evidence="7">
    <location>
        <begin position="105"/>
        <end position="138"/>
    </location>
</feature>
<keyword evidence="10" id="KW-1185">Reference proteome</keyword>
<dbReference type="HOGENOM" id="CLU_079292_0_1_11"/>
<dbReference type="Pfam" id="PF02308">
    <property type="entry name" value="MgtC"/>
    <property type="match status" value="1"/>
</dbReference>
<accession>N6WDN4</accession>
<feature type="transmembrane region" description="Helical" evidence="7">
    <location>
        <begin position="43"/>
        <end position="63"/>
    </location>
</feature>
<keyword evidence="9" id="KW-0378">Hydrolase</keyword>
<feature type="transmembrane region" description="Helical" evidence="7">
    <location>
        <begin position="9"/>
        <end position="28"/>
    </location>
</feature>
<comment type="caution">
    <text evidence="9">The sequence shown here is derived from an EMBL/GenBank/DDBJ whole genome shotgun (WGS) entry which is preliminary data.</text>
</comment>
<dbReference type="eggNOG" id="COG1285">
    <property type="taxonomic scope" value="Bacteria"/>
</dbReference>
<dbReference type="EC" id="3.6.1.-" evidence="9"/>
<keyword evidence="4 7" id="KW-0812">Transmembrane</keyword>
<dbReference type="EMBL" id="AQHZ01000015">
    <property type="protein sequence ID" value="ENO18324.1"/>
    <property type="molecule type" value="Genomic_DNA"/>
</dbReference>
<feature type="domain" description="MgtC/SapB/SrpB/YhiD N-terminal" evidence="8">
    <location>
        <begin position="16"/>
        <end position="142"/>
    </location>
</feature>
<dbReference type="InterPro" id="IPR003416">
    <property type="entry name" value="MgtC/SapB/SrpB/YhiD_fam"/>
</dbReference>
<evidence type="ECO:0000256" key="7">
    <source>
        <dbReference type="SAM" id="Phobius"/>
    </source>
</evidence>
<dbReference type="STRING" id="888050.HMPREF9004_0893"/>
<gene>
    <name evidence="9" type="ORF">HMPREF9004_0893</name>
</gene>
<evidence type="ECO:0000256" key="1">
    <source>
        <dbReference type="ARBA" id="ARBA00004651"/>
    </source>
</evidence>
<protein>
    <submittedName>
        <fullName evidence="9">MgtC family magnesium (Mg2+) transporter</fullName>
        <ecNumber evidence="9">3.6.1.-</ecNumber>
    </submittedName>
</protein>
<dbReference type="PRINTS" id="PR01837">
    <property type="entry name" value="MGTCSAPBPROT"/>
</dbReference>
<evidence type="ECO:0000256" key="5">
    <source>
        <dbReference type="ARBA" id="ARBA00022989"/>
    </source>
</evidence>
<name>N6WDN4_9ACTO</name>
<dbReference type="Proteomes" id="UP000013015">
    <property type="component" value="Unassembled WGS sequence"/>
</dbReference>
<keyword evidence="3" id="KW-1003">Cell membrane</keyword>
<feature type="transmembrane region" description="Helical" evidence="7">
    <location>
        <begin position="75"/>
        <end position="93"/>
    </location>
</feature>
<proteinExistence type="inferred from homology"/>
<evidence type="ECO:0000256" key="2">
    <source>
        <dbReference type="ARBA" id="ARBA00009298"/>
    </source>
</evidence>
<comment type="similarity">
    <text evidence="2">Belongs to the MgtC/SapB family.</text>
</comment>